<dbReference type="AlphaFoldDB" id="A0A380P3C9"/>
<reference evidence="1 2" key="1">
    <citation type="submission" date="2018-06" db="EMBL/GenBank/DDBJ databases">
        <authorList>
            <consortium name="Pathogen Informatics"/>
            <person name="Doyle S."/>
        </authorList>
    </citation>
    <scope>NUCLEOTIDE SEQUENCE [LARGE SCALE GENOMIC DNA]</scope>
    <source>
        <strain evidence="1 2">NCTC13645</strain>
    </source>
</reference>
<gene>
    <name evidence="1" type="ORF">NCTC13645_01569</name>
</gene>
<accession>A0A380P3C9</accession>
<protein>
    <submittedName>
        <fullName evidence="1">Uncharacterized protein</fullName>
    </submittedName>
</protein>
<evidence type="ECO:0000313" key="2">
    <source>
        <dbReference type="Proteomes" id="UP000254621"/>
    </source>
</evidence>
<name>A0A380P3C9_WEIVI</name>
<evidence type="ECO:0000313" key="1">
    <source>
        <dbReference type="EMBL" id="SUP59314.1"/>
    </source>
</evidence>
<dbReference type="Proteomes" id="UP000254621">
    <property type="component" value="Unassembled WGS sequence"/>
</dbReference>
<sequence length="51" mass="5976">MVIDAFNAENVATINQYWTDYRKNILKRLICALSLKIVMKVNLSWKISAQF</sequence>
<organism evidence="1 2">
    <name type="scientific">Weissella viridescens</name>
    <name type="common">Lactobacillus viridescens</name>
    <dbReference type="NCBI Taxonomy" id="1629"/>
    <lineage>
        <taxon>Bacteria</taxon>
        <taxon>Bacillati</taxon>
        <taxon>Bacillota</taxon>
        <taxon>Bacilli</taxon>
        <taxon>Lactobacillales</taxon>
        <taxon>Lactobacillaceae</taxon>
        <taxon>Weissella</taxon>
    </lineage>
</organism>
<dbReference type="EMBL" id="UHIV01000004">
    <property type="protein sequence ID" value="SUP59314.1"/>
    <property type="molecule type" value="Genomic_DNA"/>
</dbReference>
<proteinExistence type="predicted"/>